<keyword evidence="2" id="KW-0805">Transcription regulation</keyword>
<dbReference type="Gene3D" id="3.40.50.2300">
    <property type="match status" value="1"/>
</dbReference>
<dbReference type="SUPFAM" id="SSF52172">
    <property type="entry name" value="CheY-like"/>
    <property type="match status" value="1"/>
</dbReference>
<evidence type="ECO:0000256" key="1">
    <source>
        <dbReference type="ARBA" id="ARBA00022553"/>
    </source>
</evidence>
<comment type="caution">
    <text evidence="8">The sequence shown here is derived from an EMBL/GenBank/DDBJ whole genome shotgun (WGS) entry which is preliminary data.</text>
</comment>
<dbReference type="PROSITE" id="PS50043">
    <property type="entry name" value="HTH_LUXR_2"/>
    <property type="match status" value="1"/>
</dbReference>
<dbReference type="Proteomes" id="UP000318733">
    <property type="component" value="Unassembled WGS sequence"/>
</dbReference>
<evidence type="ECO:0000259" key="7">
    <source>
        <dbReference type="PROSITE" id="PS50110"/>
    </source>
</evidence>
<keyword evidence="4" id="KW-0804">Transcription</keyword>
<sequence length="221" mass="25113">MPSDFMHSEKTKVIIADDHALFADGLEQIVNNMPDFRVIAKVPNGKMLLQSFNWLQPDLILLDINMPLMDGLESAVAIKKKFPAVKIIFISMHYDFRYKTFIKDHNISGFVIKNISALELRQTLEQVMAGGKVFMPPPETTVPAREMPETGFMKLYKLTKTETEIIELIAAGCSTKMIADQRKLSHLTVESHRKNIFRKLNAKNMADVVAFAVIQGIYKRN</sequence>
<reference evidence="8 9" key="1">
    <citation type="submission" date="2019-07" db="EMBL/GenBank/DDBJ databases">
        <authorList>
            <person name="Huq M.A."/>
        </authorList>
    </citation>
    <scope>NUCLEOTIDE SEQUENCE [LARGE SCALE GENOMIC DNA]</scope>
    <source>
        <strain evidence="8 9">MAH-19</strain>
    </source>
</reference>
<dbReference type="PANTHER" id="PTHR43214">
    <property type="entry name" value="TWO-COMPONENT RESPONSE REGULATOR"/>
    <property type="match status" value="1"/>
</dbReference>
<evidence type="ECO:0000256" key="2">
    <source>
        <dbReference type="ARBA" id="ARBA00023015"/>
    </source>
</evidence>
<dbReference type="InterPro" id="IPR016032">
    <property type="entry name" value="Sig_transdc_resp-reg_C-effctor"/>
</dbReference>
<dbReference type="PANTHER" id="PTHR43214:SF41">
    <property type="entry name" value="NITRATE_NITRITE RESPONSE REGULATOR PROTEIN NARP"/>
    <property type="match status" value="1"/>
</dbReference>
<gene>
    <name evidence="8" type="ORF">FO440_23665</name>
</gene>
<protein>
    <submittedName>
        <fullName evidence="8">Response regulator transcription factor</fullName>
    </submittedName>
</protein>
<proteinExistence type="predicted"/>
<evidence type="ECO:0000256" key="4">
    <source>
        <dbReference type="ARBA" id="ARBA00023163"/>
    </source>
</evidence>
<evidence type="ECO:0000313" key="8">
    <source>
        <dbReference type="EMBL" id="TSJ35921.1"/>
    </source>
</evidence>
<dbReference type="PROSITE" id="PS50110">
    <property type="entry name" value="RESPONSE_REGULATORY"/>
    <property type="match status" value="1"/>
</dbReference>
<dbReference type="Pfam" id="PF00072">
    <property type="entry name" value="Response_reg"/>
    <property type="match status" value="1"/>
</dbReference>
<keyword evidence="1 5" id="KW-0597">Phosphoprotein</keyword>
<dbReference type="InterPro" id="IPR039420">
    <property type="entry name" value="WalR-like"/>
</dbReference>
<organism evidence="8 9">
    <name type="scientific">Mucilaginibacter corticis</name>
    <dbReference type="NCBI Taxonomy" id="2597670"/>
    <lineage>
        <taxon>Bacteria</taxon>
        <taxon>Pseudomonadati</taxon>
        <taxon>Bacteroidota</taxon>
        <taxon>Sphingobacteriia</taxon>
        <taxon>Sphingobacteriales</taxon>
        <taxon>Sphingobacteriaceae</taxon>
        <taxon>Mucilaginibacter</taxon>
    </lineage>
</organism>
<dbReference type="EMBL" id="VLPK01000008">
    <property type="protein sequence ID" value="TSJ35921.1"/>
    <property type="molecule type" value="Genomic_DNA"/>
</dbReference>
<dbReference type="GO" id="GO:0000160">
    <property type="term" value="P:phosphorelay signal transduction system"/>
    <property type="evidence" value="ECO:0007669"/>
    <property type="project" value="InterPro"/>
</dbReference>
<feature type="domain" description="HTH luxR-type" evidence="6">
    <location>
        <begin position="151"/>
        <end position="216"/>
    </location>
</feature>
<dbReference type="SMART" id="SM00421">
    <property type="entry name" value="HTH_LUXR"/>
    <property type="match status" value="1"/>
</dbReference>
<dbReference type="InterPro" id="IPR011006">
    <property type="entry name" value="CheY-like_superfamily"/>
</dbReference>
<evidence type="ECO:0000256" key="5">
    <source>
        <dbReference type="PROSITE-ProRule" id="PRU00169"/>
    </source>
</evidence>
<dbReference type="RefSeq" id="WP_144250795.1">
    <property type="nucleotide sequence ID" value="NZ_VLPK01000008.1"/>
</dbReference>
<dbReference type="GO" id="GO:0006355">
    <property type="term" value="P:regulation of DNA-templated transcription"/>
    <property type="evidence" value="ECO:0007669"/>
    <property type="project" value="InterPro"/>
</dbReference>
<dbReference type="CDD" id="cd06170">
    <property type="entry name" value="LuxR_C_like"/>
    <property type="match status" value="1"/>
</dbReference>
<feature type="domain" description="Response regulatory" evidence="7">
    <location>
        <begin position="12"/>
        <end position="128"/>
    </location>
</feature>
<dbReference type="InterPro" id="IPR000792">
    <property type="entry name" value="Tscrpt_reg_LuxR_C"/>
</dbReference>
<dbReference type="GO" id="GO:0003677">
    <property type="term" value="F:DNA binding"/>
    <property type="evidence" value="ECO:0007669"/>
    <property type="project" value="UniProtKB-KW"/>
</dbReference>
<dbReference type="AlphaFoldDB" id="A0A556M7M6"/>
<dbReference type="OrthoDB" id="9797341at2"/>
<keyword evidence="3" id="KW-0238">DNA-binding</keyword>
<evidence type="ECO:0000313" key="9">
    <source>
        <dbReference type="Proteomes" id="UP000318733"/>
    </source>
</evidence>
<dbReference type="SUPFAM" id="SSF46894">
    <property type="entry name" value="C-terminal effector domain of the bipartite response regulators"/>
    <property type="match status" value="1"/>
</dbReference>
<feature type="modified residue" description="4-aspartylphosphate" evidence="5">
    <location>
        <position position="63"/>
    </location>
</feature>
<dbReference type="SMART" id="SM00448">
    <property type="entry name" value="REC"/>
    <property type="match status" value="1"/>
</dbReference>
<name>A0A556M7M6_9SPHI</name>
<dbReference type="Pfam" id="PF00196">
    <property type="entry name" value="GerE"/>
    <property type="match status" value="1"/>
</dbReference>
<keyword evidence="9" id="KW-1185">Reference proteome</keyword>
<dbReference type="InterPro" id="IPR001789">
    <property type="entry name" value="Sig_transdc_resp-reg_receiver"/>
</dbReference>
<dbReference type="CDD" id="cd17535">
    <property type="entry name" value="REC_NarL-like"/>
    <property type="match status" value="1"/>
</dbReference>
<accession>A0A556M7M6</accession>
<evidence type="ECO:0000256" key="3">
    <source>
        <dbReference type="ARBA" id="ARBA00023125"/>
    </source>
</evidence>
<dbReference type="InterPro" id="IPR058245">
    <property type="entry name" value="NreC/VraR/RcsB-like_REC"/>
</dbReference>
<evidence type="ECO:0000259" key="6">
    <source>
        <dbReference type="PROSITE" id="PS50043"/>
    </source>
</evidence>
<dbReference type="PRINTS" id="PR00038">
    <property type="entry name" value="HTHLUXR"/>
</dbReference>